<proteinExistence type="predicted"/>
<gene>
    <name evidence="2" type="ORF">ILYODFUR_014257</name>
</gene>
<evidence type="ECO:0000313" key="2">
    <source>
        <dbReference type="EMBL" id="MEQ2255478.1"/>
    </source>
</evidence>
<protein>
    <submittedName>
        <fullName evidence="2">Uncharacterized protein</fullName>
    </submittedName>
</protein>
<accession>A0ABV0VGN8</accession>
<evidence type="ECO:0000256" key="1">
    <source>
        <dbReference type="SAM" id="MobiDB-lite"/>
    </source>
</evidence>
<dbReference type="EMBL" id="JAHRIQ010105463">
    <property type="protein sequence ID" value="MEQ2255478.1"/>
    <property type="molecule type" value="Genomic_DNA"/>
</dbReference>
<evidence type="ECO:0000313" key="3">
    <source>
        <dbReference type="Proteomes" id="UP001482620"/>
    </source>
</evidence>
<organism evidence="2 3">
    <name type="scientific">Ilyodon furcidens</name>
    <name type="common">goldbreast splitfin</name>
    <dbReference type="NCBI Taxonomy" id="33524"/>
    <lineage>
        <taxon>Eukaryota</taxon>
        <taxon>Metazoa</taxon>
        <taxon>Chordata</taxon>
        <taxon>Craniata</taxon>
        <taxon>Vertebrata</taxon>
        <taxon>Euteleostomi</taxon>
        <taxon>Actinopterygii</taxon>
        <taxon>Neopterygii</taxon>
        <taxon>Teleostei</taxon>
        <taxon>Neoteleostei</taxon>
        <taxon>Acanthomorphata</taxon>
        <taxon>Ovalentaria</taxon>
        <taxon>Atherinomorphae</taxon>
        <taxon>Cyprinodontiformes</taxon>
        <taxon>Goodeidae</taxon>
        <taxon>Ilyodon</taxon>
    </lineage>
</organism>
<feature type="region of interest" description="Disordered" evidence="1">
    <location>
        <begin position="88"/>
        <end position="115"/>
    </location>
</feature>
<sequence length="115" mass="13195">MKPKEFSKQVKNKVVEKYKSGRGSTTIPTWWWKHYAVVNGEWPALLQRFIKSPKTPKRFTLQSVIQPFIHTVTVVSYILATAALGRTDRSEAATEPSDNHQQARPVKCFAQEHND</sequence>
<reference evidence="2 3" key="1">
    <citation type="submission" date="2021-06" db="EMBL/GenBank/DDBJ databases">
        <authorList>
            <person name="Palmer J.M."/>
        </authorList>
    </citation>
    <scope>NUCLEOTIDE SEQUENCE [LARGE SCALE GENOMIC DNA]</scope>
    <source>
        <strain evidence="3">if_2019</strain>
        <tissue evidence="2">Muscle</tissue>
    </source>
</reference>
<dbReference type="Proteomes" id="UP001482620">
    <property type="component" value="Unassembled WGS sequence"/>
</dbReference>
<keyword evidence="3" id="KW-1185">Reference proteome</keyword>
<comment type="caution">
    <text evidence="2">The sequence shown here is derived from an EMBL/GenBank/DDBJ whole genome shotgun (WGS) entry which is preliminary data.</text>
</comment>
<name>A0ABV0VGN8_9TELE</name>